<proteinExistence type="predicted"/>
<evidence type="ECO:0000313" key="5">
    <source>
        <dbReference type="EMBL" id="GFH37920.1"/>
    </source>
</evidence>
<dbReference type="GO" id="GO:0003700">
    <property type="term" value="F:DNA-binding transcription factor activity"/>
    <property type="evidence" value="ECO:0007669"/>
    <property type="project" value="InterPro"/>
</dbReference>
<evidence type="ECO:0000313" key="6">
    <source>
        <dbReference type="Proteomes" id="UP000484988"/>
    </source>
</evidence>
<keyword evidence="2" id="KW-0804">Transcription</keyword>
<sequence length="56" mass="6599">MPVLTNPSLARTPIQAIAHRWGFNSRAHITRAYTAHYGHTPRHTRRRRLDQQRPKT</sequence>
<accession>A0A6A0AY94</accession>
<evidence type="ECO:0000256" key="3">
    <source>
        <dbReference type="SAM" id="MobiDB-lite"/>
    </source>
</evidence>
<comment type="caution">
    <text evidence="5">The sequence shown here is derived from an EMBL/GenBank/DDBJ whole genome shotgun (WGS) entry which is preliminary data.</text>
</comment>
<dbReference type="Proteomes" id="UP000484988">
    <property type="component" value="Unassembled WGS sequence"/>
</dbReference>
<feature type="region of interest" description="Disordered" evidence="3">
    <location>
        <begin position="34"/>
        <end position="56"/>
    </location>
</feature>
<dbReference type="PROSITE" id="PS01124">
    <property type="entry name" value="HTH_ARAC_FAMILY_2"/>
    <property type="match status" value="1"/>
</dbReference>
<dbReference type="AlphaFoldDB" id="A0A6A0AY94"/>
<dbReference type="EMBL" id="BLLG01000012">
    <property type="protein sequence ID" value="GFH37920.1"/>
    <property type="molecule type" value="Genomic_DNA"/>
</dbReference>
<keyword evidence="1" id="KW-0805">Transcription regulation</keyword>
<dbReference type="InterPro" id="IPR009057">
    <property type="entry name" value="Homeodomain-like_sf"/>
</dbReference>
<dbReference type="Gene3D" id="1.10.10.60">
    <property type="entry name" value="Homeodomain-like"/>
    <property type="match status" value="1"/>
</dbReference>
<dbReference type="GO" id="GO:0043565">
    <property type="term" value="F:sequence-specific DNA binding"/>
    <property type="evidence" value="ECO:0007669"/>
    <property type="project" value="InterPro"/>
</dbReference>
<evidence type="ECO:0000256" key="2">
    <source>
        <dbReference type="ARBA" id="ARBA00023163"/>
    </source>
</evidence>
<dbReference type="RefSeq" id="WP_254076887.1">
    <property type="nucleotide sequence ID" value="NZ_BLLG01000012.1"/>
</dbReference>
<feature type="compositionally biased region" description="Basic residues" evidence="3">
    <location>
        <begin position="39"/>
        <end position="48"/>
    </location>
</feature>
<feature type="domain" description="HTH araC/xylS-type" evidence="4">
    <location>
        <begin position="1"/>
        <end position="47"/>
    </location>
</feature>
<organism evidence="5 6">
    <name type="scientific">Streptomyces pacificus</name>
    <dbReference type="NCBI Taxonomy" id="2705029"/>
    <lineage>
        <taxon>Bacteria</taxon>
        <taxon>Bacillati</taxon>
        <taxon>Actinomycetota</taxon>
        <taxon>Actinomycetes</taxon>
        <taxon>Kitasatosporales</taxon>
        <taxon>Streptomycetaceae</taxon>
        <taxon>Streptomyces</taxon>
    </lineage>
</organism>
<gene>
    <name evidence="5" type="ORF">SCWH03_41600</name>
</gene>
<evidence type="ECO:0000259" key="4">
    <source>
        <dbReference type="PROSITE" id="PS01124"/>
    </source>
</evidence>
<keyword evidence="6" id="KW-1185">Reference proteome</keyword>
<reference evidence="5 6" key="1">
    <citation type="submission" date="2020-02" db="EMBL/GenBank/DDBJ databases">
        <title>Whole Genome Shotgun Sequence of Streptomyces sp. strain CWH03.</title>
        <authorList>
            <person name="Dohra H."/>
            <person name="Kodani S."/>
            <person name="Yamamura H."/>
        </authorList>
    </citation>
    <scope>NUCLEOTIDE SEQUENCE [LARGE SCALE GENOMIC DNA]</scope>
    <source>
        <strain evidence="5 6">CWH03</strain>
    </source>
</reference>
<dbReference type="Pfam" id="PF12833">
    <property type="entry name" value="HTH_18"/>
    <property type="match status" value="1"/>
</dbReference>
<evidence type="ECO:0000256" key="1">
    <source>
        <dbReference type="ARBA" id="ARBA00023015"/>
    </source>
</evidence>
<dbReference type="InterPro" id="IPR018060">
    <property type="entry name" value="HTH_AraC"/>
</dbReference>
<dbReference type="SUPFAM" id="SSF46689">
    <property type="entry name" value="Homeodomain-like"/>
    <property type="match status" value="1"/>
</dbReference>
<name>A0A6A0AY94_9ACTN</name>
<protein>
    <recommendedName>
        <fullName evidence="4">HTH araC/xylS-type domain-containing protein</fullName>
    </recommendedName>
</protein>